<accession>A0A975BC91</accession>
<dbReference type="EMBL" id="CP061799">
    <property type="protein sequence ID" value="QTA82599.1"/>
    <property type="molecule type" value="Genomic_DNA"/>
</dbReference>
<dbReference type="SUPFAM" id="SSF53335">
    <property type="entry name" value="S-adenosyl-L-methionine-dependent methyltransferases"/>
    <property type="match status" value="1"/>
</dbReference>
<dbReference type="KEGG" id="dli:dnl_49770"/>
<dbReference type="GO" id="GO:0004766">
    <property type="term" value="F:spermidine synthase activity"/>
    <property type="evidence" value="ECO:0007669"/>
    <property type="project" value="UniProtKB-UniRule"/>
</dbReference>
<comment type="pathway">
    <text evidence="5">Amine and polyamine biosynthesis; spermidine biosynthesis; spermidine from putrescine: step 1/1.</text>
</comment>
<feature type="binding site" evidence="5">
    <location>
        <position position="30"/>
    </location>
    <ligand>
        <name>S-methyl-5'-thioadenosine</name>
        <dbReference type="ChEBI" id="CHEBI:17509"/>
    </ligand>
</feature>
<keyword evidence="11" id="KW-1185">Reference proteome</keyword>
<gene>
    <name evidence="10" type="primary">speE2</name>
    <name evidence="5" type="synonym">speE</name>
    <name evidence="10" type="ORF">dnl_49770</name>
</gene>
<evidence type="ECO:0000256" key="2">
    <source>
        <dbReference type="ARBA" id="ARBA00022679"/>
    </source>
</evidence>
<feature type="domain" description="PABS" evidence="9">
    <location>
        <begin position="6"/>
        <end position="235"/>
    </location>
</feature>
<evidence type="ECO:0000256" key="1">
    <source>
        <dbReference type="ARBA" id="ARBA00007867"/>
    </source>
</evidence>
<comment type="function">
    <text evidence="5">Catalyzes the irreversible transfer of a propylamine group from the amino donor S-adenosylmethioninamine (decarboxy-AdoMet) to putrescine (1,4-diaminobutane) to yield spermidine.</text>
</comment>
<feature type="binding site" evidence="5">
    <location>
        <begin position="137"/>
        <end position="138"/>
    </location>
    <ligand>
        <name>S-methyl-5'-thioadenosine</name>
        <dbReference type="ChEBI" id="CHEBI:17509"/>
    </ligand>
</feature>
<dbReference type="EC" id="2.5.1.16" evidence="5"/>
<dbReference type="InterPro" id="IPR037163">
    <property type="entry name" value="Spermidine_synt_N_sf"/>
</dbReference>
<organism evidence="10 11">
    <name type="scientific">Desulfonema limicola</name>
    <dbReference type="NCBI Taxonomy" id="45656"/>
    <lineage>
        <taxon>Bacteria</taxon>
        <taxon>Pseudomonadati</taxon>
        <taxon>Thermodesulfobacteriota</taxon>
        <taxon>Desulfobacteria</taxon>
        <taxon>Desulfobacterales</taxon>
        <taxon>Desulfococcaceae</taxon>
        <taxon>Desulfonema</taxon>
    </lineage>
</organism>
<comment type="similarity">
    <text evidence="1 5 7">Belongs to the spermidine/spermine synthase family.</text>
</comment>
<dbReference type="CDD" id="cd02440">
    <property type="entry name" value="AdoMet_MTases"/>
    <property type="match status" value="1"/>
</dbReference>
<feature type="binding site" evidence="5">
    <location>
        <position position="85"/>
    </location>
    <ligand>
        <name>spermidine</name>
        <dbReference type="ChEBI" id="CHEBI:57834"/>
    </ligand>
</feature>
<dbReference type="RefSeq" id="WP_207688510.1">
    <property type="nucleotide sequence ID" value="NZ_CP061799.1"/>
</dbReference>
<dbReference type="Gene3D" id="3.40.50.150">
    <property type="entry name" value="Vaccinia Virus protein VP39"/>
    <property type="match status" value="1"/>
</dbReference>
<dbReference type="InterPro" id="IPR030374">
    <property type="entry name" value="PABS"/>
</dbReference>
<dbReference type="PROSITE" id="PS51006">
    <property type="entry name" value="PABS_2"/>
    <property type="match status" value="1"/>
</dbReference>
<dbReference type="InterPro" id="IPR030373">
    <property type="entry name" value="PABS_CS"/>
</dbReference>
<dbReference type="GO" id="GO:0008295">
    <property type="term" value="P:spermidine biosynthetic process"/>
    <property type="evidence" value="ECO:0007669"/>
    <property type="project" value="UniProtKB-UniRule"/>
</dbReference>
<dbReference type="Pfam" id="PF17284">
    <property type="entry name" value="Spermine_synt_N"/>
    <property type="match status" value="1"/>
</dbReference>
<dbReference type="AlphaFoldDB" id="A0A975BC91"/>
<evidence type="ECO:0000256" key="5">
    <source>
        <dbReference type="HAMAP-Rule" id="MF_00198"/>
    </source>
</evidence>
<dbReference type="PANTHER" id="PTHR11558">
    <property type="entry name" value="SPERMIDINE/SPERMINE SYNTHASE"/>
    <property type="match status" value="1"/>
</dbReference>
<evidence type="ECO:0000256" key="7">
    <source>
        <dbReference type="RuleBase" id="RU003836"/>
    </source>
</evidence>
<dbReference type="Proteomes" id="UP000663720">
    <property type="component" value="Chromosome"/>
</dbReference>
<feature type="binding site" evidence="5">
    <location>
        <position position="105"/>
    </location>
    <ligand>
        <name>S-methyl-5'-thioadenosine</name>
        <dbReference type="ChEBI" id="CHEBI:17509"/>
    </ligand>
</feature>
<dbReference type="InterPro" id="IPR035246">
    <property type="entry name" value="Spermidine_synt_N"/>
</dbReference>
<sequence>MNKFAETLYDSYGQEFRIDELLFESKTEHQQLVIFHNAAFRRVMALDGIVQTTEKDEFIYHEMLTHVPVFAHGNPKNILIVGGGDGGMLREVVKHQTITRITQVEIDGQVIEMCKKYLPGHSQGAFDDPRVNIIIDDGLNFVINTKEKFDIIISDSTDPIGPGKAIFTADFYSACKKCLNQGGILVTQNGVPFMQIDEVKTTAARLAPLFKDCHFYGASVPTYIGGMMAFAWAADDVNLRHTGIDVIRERYKTSRIKTRYYNPEIHFCSFALPQYLLEAIGKTDNEYN</sequence>
<comment type="subunit">
    <text evidence="5">Homodimer or homotetramer.</text>
</comment>
<comment type="catalytic activity">
    <reaction evidence="5 8">
        <text>S-adenosyl 3-(methylsulfanyl)propylamine + putrescine = S-methyl-5'-thioadenosine + spermidine + H(+)</text>
        <dbReference type="Rhea" id="RHEA:12721"/>
        <dbReference type="ChEBI" id="CHEBI:15378"/>
        <dbReference type="ChEBI" id="CHEBI:17509"/>
        <dbReference type="ChEBI" id="CHEBI:57443"/>
        <dbReference type="ChEBI" id="CHEBI:57834"/>
        <dbReference type="ChEBI" id="CHEBI:326268"/>
        <dbReference type="EC" id="2.5.1.16"/>
    </reaction>
</comment>
<evidence type="ECO:0000256" key="3">
    <source>
        <dbReference type="ARBA" id="ARBA00023066"/>
    </source>
</evidence>
<evidence type="ECO:0000259" key="9">
    <source>
        <dbReference type="PROSITE" id="PS51006"/>
    </source>
</evidence>
<evidence type="ECO:0000313" key="10">
    <source>
        <dbReference type="EMBL" id="QTA82599.1"/>
    </source>
</evidence>
<keyword evidence="3 5" id="KW-0745">Spermidine biosynthesis</keyword>
<dbReference type="PANTHER" id="PTHR11558:SF11">
    <property type="entry name" value="SPERMIDINE SYNTHASE"/>
    <property type="match status" value="1"/>
</dbReference>
<dbReference type="Pfam" id="PF01564">
    <property type="entry name" value="Spermine_synth"/>
    <property type="match status" value="1"/>
</dbReference>
<feature type="binding site" evidence="5">
    <location>
        <position position="162"/>
    </location>
    <ligand>
        <name>S-methyl-5'-thioadenosine</name>
        <dbReference type="ChEBI" id="CHEBI:17509"/>
    </ligand>
</feature>
<protein>
    <recommendedName>
        <fullName evidence="5">Polyamine aminopropyltransferase</fullName>
    </recommendedName>
    <alternativeName>
        <fullName evidence="5">Putrescine aminopropyltransferase</fullName>
        <shortName evidence="5">PAPT</shortName>
    </alternativeName>
    <alternativeName>
        <fullName evidence="5">Spermidine synthase</fullName>
        <shortName evidence="5">SPDS</shortName>
        <shortName evidence="5">SPDSY</shortName>
        <ecNumber evidence="5">2.5.1.16</ecNumber>
    </alternativeName>
</protein>
<dbReference type="InterPro" id="IPR001045">
    <property type="entry name" value="Spermi_synthase"/>
</dbReference>
<dbReference type="NCBIfam" id="NF002010">
    <property type="entry name" value="PRK00811.1"/>
    <property type="match status" value="1"/>
</dbReference>
<evidence type="ECO:0000313" key="11">
    <source>
        <dbReference type="Proteomes" id="UP000663720"/>
    </source>
</evidence>
<dbReference type="InterPro" id="IPR029063">
    <property type="entry name" value="SAM-dependent_MTases_sf"/>
</dbReference>
<dbReference type="GO" id="GO:0005829">
    <property type="term" value="C:cytosol"/>
    <property type="evidence" value="ECO:0007669"/>
    <property type="project" value="TreeGrafter"/>
</dbReference>
<dbReference type="Gene3D" id="2.30.140.10">
    <property type="entry name" value="Spermidine synthase, tetramerisation domain"/>
    <property type="match status" value="1"/>
</dbReference>
<evidence type="ECO:0000256" key="4">
    <source>
        <dbReference type="ARBA" id="ARBA00023115"/>
    </source>
</evidence>
<proteinExistence type="inferred from homology"/>
<evidence type="ECO:0000256" key="6">
    <source>
        <dbReference type="PROSITE-ProRule" id="PRU00354"/>
    </source>
</evidence>
<keyword evidence="2 5" id="KW-0808">Transferase</keyword>
<reference evidence="10" key="1">
    <citation type="journal article" date="2021" name="Microb. Physiol.">
        <title>Proteogenomic Insights into the Physiology of Marine, Sulfate-Reducing, Filamentous Desulfonema limicola and Desulfonema magnum.</title>
        <authorList>
            <person name="Schnaars V."/>
            <person name="Wohlbrand L."/>
            <person name="Scheve S."/>
            <person name="Hinrichs C."/>
            <person name="Reinhardt R."/>
            <person name="Rabus R."/>
        </authorList>
    </citation>
    <scope>NUCLEOTIDE SEQUENCE</scope>
    <source>
        <strain evidence="10">5ac10</strain>
    </source>
</reference>
<feature type="binding site" evidence="5">
    <location>
        <begin position="155"/>
        <end position="158"/>
    </location>
    <ligand>
        <name>spermidine</name>
        <dbReference type="ChEBI" id="CHEBI:57834"/>
    </ligand>
</feature>
<name>A0A975BC91_9BACT</name>
<keyword evidence="4 5" id="KW-0620">Polyamine biosynthesis</keyword>
<feature type="active site" description="Proton acceptor" evidence="5 6">
    <location>
        <position position="155"/>
    </location>
</feature>
<dbReference type="PROSITE" id="PS01330">
    <property type="entry name" value="PABS_1"/>
    <property type="match status" value="1"/>
</dbReference>
<dbReference type="NCBIfam" id="TIGR00417">
    <property type="entry name" value="speE"/>
    <property type="match status" value="1"/>
</dbReference>
<feature type="binding site" evidence="5">
    <location>
        <position position="61"/>
    </location>
    <ligand>
        <name>spermidine</name>
        <dbReference type="ChEBI" id="CHEBI:57834"/>
    </ligand>
</feature>
<dbReference type="HAMAP" id="MF_00198">
    <property type="entry name" value="Spermidine_synth"/>
    <property type="match status" value="1"/>
</dbReference>
<evidence type="ECO:0000256" key="8">
    <source>
        <dbReference type="RuleBase" id="RU003837"/>
    </source>
</evidence>